<name>A0A388L453_CHABU</name>
<sequence length="69" mass="7610">METFRKCAGGVDLPGNEFSTVHVPFLLQNSLDEEESASLCLSLTEKSQGILEYLAVFAALLKSARRLTY</sequence>
<dbReference type="EMBL" id="BFEA01000258">
    <property type="protein sequence ID" value="GBG77022.1"/>
    <property type="molecule type" value="Genomic_DNA"/>
</dbReference>
<protein>
    <submittedName>
        <fullName evidence="1">Uncharacterized protein</fullName>
    </submittedName>
</protein>
<gene>
    <name evidence="1" type="ORF">CBR_g23348</name>
</gene>
<organism evidence="1 2">
    <name type="scientific">Chara braunii</name>
    <name type="common">Braun's stonewort</name>
    <dbReference type="NCBI Taxonomy" id="69332"/>
    <lineage>
        <taxon>Eukaryota</taxon>
        <taxon>Viridiplantae</taxon>
        <taxon>Streptophyta</taxon>
        <taxon>Charophyceae</taxon>
        <taxon>Charales</taxon>
        <taxon>Characeae</taxon>
        <taxon>Chara</taxon>
    </lineage>
</organism>
<evidence type="ECO:0000313" key="1">
    <source>
        <dbReference type="EMBL" id="GBG77022.1"/>
    </source>
</evidence>
<dbReference type="Gramene" id="GBG77022">
    <property type="protein sequence ID" value="GBG77022"/>
    <property type="gene ID" value="CBR_g23348"/>
</dbReference>
<dbReference type="AlphaFoldDB" id="A0A388L453"/>
<accession>A0A388L453</accession>
<reference evidence="1 2" key="1">
    <citation type="journal article" date="2018" name="Cell">
        <title>The Chara Genome: Secondary Complexity and Implications for Plant Terrestrialization.</title>
        <authorList>
            <person name="Nishiyama T."/>
            <person name="Sakayama H."/>
            <person name="Vries J.D."/>
            <person name="Buschmann H."/>
            <person name="Saint-Marcoux D."/>
            <person name="Ullrich K.K."/>
            <person name="Haas F.B."/>
            <person name="Vanderstraeten L."/>
            <person name="Becker D."/>
            <person name="Lang D."/>
            <person name="Vosolsobe S."/>
            <person name="Rombauts S."/>
            <person name="Wilhelmsson P.K.I."/>
            <person name="Janitza P."/>
            <person name="Kern R."/>
            <person name="Heyl A."/>
            <person name="Rumpler F."/>
            <person name="Villalobos L.I.A.C."/>
            <person name="Clay J.M."/>
            <person name="Skokan R."/>
            <person name="Toyoda A."/>
            <person name="Suzuki Y."/>
            <person name="Kagoshima H."/>
            <person name="Schijlen E."/>
            <person name="Tajeshwar N."/>
            <person name="Catarino B."/>
            <person name="Hetherington A.J."/>
            <person name="Saltykova A."/>
            <person name="Bonnot C."/>
            <person name="Breuninger H."/>
            <person name="Symeonidi A."/>
            <person name="Radhakrishnan G.V."/>
            <person name="Van Nieuwerburgh F."/>
            <person name="Deforce D."/>
            <person name="Chang C."/>
            <person name="Karol K.G."/>
            <person name="Hedrich R."/>
            <person name="Ulvskov P."/>
            <person name="Glockner G."/>
            <person name="Delwiche C.F."/>
            <person name="Petrasek J."/>
            <person name="Van de Peer Y."/>
            <person name="Friml J."/>
            <person name="Beilby M."/>
            <person name="Dolan L."/>
            <person name="Kohara Y."/>
            <person name="Sugano S."/>
            <person name="Fujiyama A."/>
            <person name="Delaux P.-M."/>
            <person name="Quint M."/>
            <person name="TheiBen G."/>
            <person name="Hagemann M."/>
            <person name="Harholt J."/>
            <person name="Dunand C."/>
            <person name="Zachgo S."/>
            <person name="Langdale J."/>
            <person name="Maumus F."/>
            <person name="Straeten D.V.D."/>
            <person name="Gould S.B."/>
            <person name="Rensing S.A."/>
        </authorList>
    </citation>
    <scope>NUCLEOTIDE SEQUENCE [LARGE SCALE GENOMIC DNA]</scope>
    <source>
        <strain evidence="1 2">S276</strain>
    </source>
</reference>
<comment type="caution">
    <text evidence="1">The sequence shown here is derived from an EMBL/GenBank/DDBJ whole genome shotgun (WGS) entry which is preliminary data.</text>
</comment>
<keyword evidence="2" id="KW-1185">Reference proteome</keyword>
<dbReference type="Proteomes" id="UP000265515">
    <property type="component" value="Unassembled WGS sequence"/>
</dbReference>
<evidence type="ECO:0000313" key="2">
    <source>
        <dbReference type="Proteomes" id="UP000265515"/>
    </source>
</evidence>
<proteinExistence type="predicted"/>